<dbReference type="SMART" id="SM00342">
    <property type="entry name" value="HTH_ARAC"/>
    <property type="match status" value="1"/>
</dbReference>
<keyword evidence="3" id="KW-0804">Transcription</keyword>
<dbReference type="Proteomes" id="UP000669060">
    <property type="component" value="Unassembled WGS sequence"/>
</dbReference>
<keyword evidence="2" id="KW-0238">DNA-binding</keyword>
<gene>
    <name evidence="5" type="ORF">JFY56_11665</name>
</gene>
<dbReference type="PROSITE" id="PS01124">
    <property type="entry name" value="HTH_ARAC_FAMILY_2"/>
    <property type="match status" value="1"/>
</dbReference>
<keyword evidence="1" id="KW-0805">Transcription regulation</keyword>
<sequence>MTKNDHPPSNAFYAPILLPVIEELLGRGVAQASIEERFRRSLFELRTPFVRVPLFLSRRFWALAGTAAGEAHIGLRARRFASTQTNGMTYLCEVAPSLQAACAYFIEYFPFFSGHLRAELRSDGAGVELLLLEQGTLRCPLQARDYTLAGICNLLRRKLRFGGSNLDPILSIALPGAEPPSAAIYREALGAPVHWGEPDIAIRLDPQLFSRELVPASPMLESTLVGLLEQARCSTQATLLEDACDHIARELPAGASFQSFCSARHLTERTAARRLLAQGWRYSELVDEYRRYRALDLLAEPGLGLAEITDLLGYGDLQSFSRAFVRWHDCTPGAWRDRPGA</sequence>
<dbReference type="RefSeq" id="WP_208313893.1">
    <property type="nucleotide sequence ID" value="NZ_JAELYA010000004.1"/>
</dbReference>
<dbReference type="Gene3D" id="1.10.10.60">
    <property type="entry name" value="Homeodomain-like"/>
    <property type="match status" value="1"/>
</dbReference>
<dbReference type="InterPro" id="IPR032687">
    <property type="entry name" value="AraC-type_N"/>
</dbReference>
<reference evidence="5 6" key="1">
    <citation type="submission" date="2020-12" db="EMBL/GenBank/DDBJ databases">
        <title>Pseudomonas schmalbachii sp. nov. isolated from millipede gut.</title>
        <authorList>
            <person name="Shelomi M."/>
        </authorList>
    </citation>
    <scope>NUCLEOTIDE SEQUENCE [LARGE SCALE GENOMIC DNA]</scope>
    <source>
        <strain evidence="5 6">Milli4</strain>
    </source>
</reference>
<evidence type="ECO:0000259" key="4">
    <source>
        <dbReference type="PROSITE" id="PS01124"/>
    </source>
</evidence>
<accession>A0ABS3TQE3</accession>
<evidence type="ECO:0000313" key="6">
    <source>
        <dbReference type="Proteomes" id="UP000669060"/>
    </source>
</evidence>
<protein>
    <submittedName>
        <fullName evidence="5">AraC family transcriptional regulator ligand-binding domain-containing protein</fullName>
    </submittedName>
</protein>
<evidence type="ECO:0000256" key="1">
    <source>
        <dbReference type="ARBA" id="ARBA00023015"/>
    </source>
</evidence>
<evidence type="ECO:0000313" key="5">
    <source>
        <dbReference type="EMBL" id="MBO3275882.1"/>
    </source>
</evidence>
<dbReference type="EMBL" id="JAELYA010000004">
    <property type="protein sequence ID" value="MBO3275882.1"/>
    <property type="molecule type" value="Genomic_DNA"/>
</dbReference>
<dbReference type="PANTHER" id="PTHR47894:SF1">
    <property type="entry name" value="HTH-TYPE TRANSCRIPTIONAL REGULATOR VQSM"/>
    <property type="match status" value="1"/>
</dbReference>
<dbReference type="InterPro" id="IPR018060">
    <property type="entry name" value="HTH_AraC"/>
</dbReference>
<feature type="domain" description="HTH araC/xylS-type" evidence="4">
    <location>
        <begin position="241"/>
        <end position="338"/>
    </location>
</feature>
<dbReference type="InterPro" id="IPR009057">
    <property type="entry name" value="Homeodomain-like_sf"/>
</dbReference>
<keyword evidence="6" id="KW-1185">Reference proteome</keyword>
<dbReference type="PANTHER" id="PTHR47894">
    <property type="entry name" value="HTH-TYPE TRANSCRIPTIONAL REGULATOR GADX"/>
    <property type="match status" value="1"/>
</dbReference>
<proteinExistence type="predicted"/>
<dbReference type="SUPFAM" id="SSF46689">
    <property type="entry name" value="Homeodomain-like"/>
    <property type="match status" value="1"/>
</dbReference>
<evidence type="ECO:0000256" key="2">
    <source>
        <dbReference type="ARBA" id="ARBA00023125"/>
    </source>
</evidence>
<dbReference type="Pfam" id="PF12625">
    <property type="entry name" value="Arabinose_bd"/>
    <property type="match status" value="1"/>
</dbReference>
<organism evidence="5 6">
    <name type="scientific">Pseudomonas schmalbachii</name>
    <dbReference type="NCBI Taxonomy" id="2816993"/>
    <lineage>
        <taxon>Bacteria</taxon>
        <taxon>Pseudomonadati</taxon>
        <taxon>Pseudomonadota</taxon>
        <taxon>Gammaproteobacteria</taxon>
        <taxon>Pseudomonadales</taxon>
        <taxon>Pseudomonadaceae</taxon>
        <taxon>Pseudomonas</taxon>
    </lineage>
</organism>
<dbReference type="Pfam" id="PF12833">
    <property type="entry name" value="HTH_18"/>
    <property type="match status" value="1"/>
</dbReference>
<evidence type="ECO:0000256" key="3">
    <source>
        <dbReference type="ARBA" id="ARBA00023163"/>
    </source>
</evidence>
<comment type="caution">
    <text evidence="5">The sequence shown here is derived from an EMBL/GenBank/DDBJ whole genome shotgun (WGS) entry which is preliminary data.</text>
</comment>
<name>A0ABS3TQE3_9PSED</name>